<dbReference type="EMBL" id="GBRH01269254">
    <property type="protein sequence ID" value="JAD28641.1"/>
    <property type="molecule type" value="Transcribed_RNA"/>
</dbReference>
<protein>
    <recommendedName>
        <fullName evidence="3">Secreted protein</fullName>
    </recommendedName>
</protein>
<proteinExistence type="predicted"/>
<evidence type="ECO:0000313" key="2">
    <source>
        <dbReference type="EMBL" id="JAD28641.1"/>
    </source>
</evidence>
<evidence type="ECO:0000256" key="1">
    <source>
        <dbReference type="SAM" id="SignalP"/>
    </source>
</evidence>
<feature type="chain" id="PRO_5002043431" description="Secreted protein" evidence="1">
    <location>
        <begin position="29"/>
        <end position="117"/>
    </location>
</feature>
<sequence length="117" mass="13625">MQHAPPPLCPHIIFLMILITSLQRPSLPIQWHHVMHPLLTHQQSSLLHLCLKRHLKLPVPLQSLLSLLHPSMTCHAIVSWCPGYRCFIHQHSSIRRVLHWSGHIRPLQVHRGVHTTY</sequence>
<organism evidence="2">
    <name type="scientific">Arundo donax</name>
    <name type="common">Giant reed</name>
    <name type="synonym">Donax arundinaceus</name>
    <dbReference type="NCBI Taxonomy" id="35708"/>
    <lineage>
        <taxon>Eukaryota</taxon>
        <taxon>Viridiplantae</taxon>
        <taxon>Streptophyta</taxon>
        <taxon>Embryophyta</taxon>
        <taxon>Tracheophyta</taxon>
        <taxon>Spermatophyta</taxon>
        <taxon>Magnoliopsida</taxon>
        <taxon>Liliopsida</taxon>
        <taxon>Poales</taxon>
        <taxon>Poaceae</taxon>
        <taxon>PACMAD clade</taxon>
        <taxon>Arundinoideae</taxon>
        <taxon>Arundineae</taxon>
        <taxon>Arundo</taxon>
    </lineage>
</organism>
<reference evidence="2" key="1">
    <citation type="submission" date="2014-09" db="EMBL/GenBank/DDBJ databases">
        <authorList>
            <person name="Magalhaes I.L.F."/>
            <person name="Oliveira U."/>
            <person name="Santos F.R."/>
            <person name="Vidigal T.H.D.A."/>
            <person name="Brescovit A.D."/>
            <person name="Santos A.J."/>
        </authorList>
    </citation>
    <scope>NUCLEOTIDE SEQUENCE</scope>
    <source>
        <tissue evidence="2">Shoot tissue taken approximately 20 cm above the soil surface</tissue>
    </source>
</reference>
<evidence type="ECO:0008006" key="3">
    <source>
        <dbReference type="Google" id="ProtNLM"/>
    </source>
</evidence>
<keyword evidence="1" id="KW-0732">Signal</keyword>
<accession>A0A0A8YQK3</accession>
<name>A0A0A8YQK3_ARUDO</name>
<dbReference type="AlphaFoldDB" id="A0A0A8YQK3"/>
<reference evidence="2" key="2">
    <citation type="journal article" date="2015" name="Data Brief">
        <title>Shoot transcriptome of the giant reed, Arundo donax.</title>
        <authorList>
            <person name="Barrero R.A."/>
            <person name="Guerrero F.D."/>
            <person name="Moolhuijzen P."/>
            <person name="Goolsby J.A."/>
            <person name="Tidwell J."/>
            <person name="Bellgard S.E."/>
            <person name="Bellgard M.I."/>
        </authorList>
    </citation>
    <scope>NUCLEOTIDE SEQUENCE</scope>
    <source>
        <tissue evidence="2">Shoot tissue taken approximately 20 cm above the soil surface</tissue>
    </source>
</reference>
<feature type="signal peptide" evidence="1">
    <location>
        <begin position="1"/>
        <end position="28"/>
    </location>
</feature>